<dbReference type="GO" id="GO:0009117">
    <property type="term" value="P:nucleotide metabolic process"/>
    <property type="evidence" value="ECO:0007669"/>
    <property type="project" value="UniProtKB-KW"/>
</dbReference>
<keyword evidence="3" id="KW-0546">Nucleotide metabolism</keyword>
<dbReference type="PIRSF" id="PIRSF006305">
    <property type="entry name" value="Maf"/>
    <property type="match status" value="1"/>
</dbReference>
<dbReference type="EC" id="3.6.1.9" evidence="3"/>
<protein>
    <recommendedName>
        <fullName evidence="3">dTTP/UTP pyrophosphatase</fullName>
        <shortName evidence="3">dTTPase/UTPase</shortName>
        <ecNumber evidence="3">3.6.1.9</ecNumber>
    </recommendedName>
    <alternativeName>
        <fullName evidence="3">Nucleoside triphosphate pyrophosphatase</fullName>
    </alternativeName>
    <alternativeName>
        <fullName evidence="3">Nucleotide pyrophosphatase</fullName>
        <shortName evidence="3">Nucleotide PPase</shortName>
    </alternativeName>
</protein>
<feature type="site" description="Important for substrate specificity" evidence="3">
    <location>
        <position position="70"/>
    </location>
</feature>
<proteinExistence type="inferred from homology"/>
<dbReference type="Pfam" id="PF02545">
    <property type="entry name" value="Maf"/>
    <property type="match status" value="1"/>
</dbReference>
<dbReference type="Proteomes" id="UP000216207">
    <property type="component" value="Unassembled WGS sequence"/>
</dbReference>
<accession>A0A268P1D4</accession>
<comment type="catalytic activity">
    <reaction evidence="3">
        <text>UTP + H2O = UMP + diphosphate + H(+)</text>
        <dbReference type="Rhea" id="RHEA:29395"/>
        <dbReference type="ChEBI" id="CHEBI:15377"/>
        <dbReference type="ChEBI" id="CHEBI:15378"/>
        <dbReference type="ChEBI" id="CHEBI:33019"/>
        <dbReference type="ChEBI" id="CHEBI:46398"/>
        <dbReference type="ChEBI" id="CHEBI:57865"/>
        <dbReference type="EC" id="3.6.1.9"/>
    </reaction>
</comment>
<feature type="site" description="Important for substrate specificity" evidence="3">
    <location>
        <position position="12"/>
    </location>
</feature>
<dbReference type="EMBL" id="NPCC01000008">
    <property type="protein sequence ID" value="PAE89471.1"/>
    <property type="molecule type" value="Genomic_DNA"/>
</dbReference>
<dbReference type="InterPro" id="IPR003697">
    <property type="entry name" value="Maf-like"/>
</dbReference>
<sequence>MNTFLLASSSPRRSEFLKQCHYQFFTQPSNVEETFDPTWENDTIVKELARRKAASVAANHPNAVVLGADTIVVHNGKHLGKPANVAEAKTMLMALSNSTHTVYTGVAILHGNKEHVFSDAAKVTFDELTPERLERYLQSGDSLDKAGAYGIQSFGAIFVSRIEGDFYTVAGLPLSKTAKALEKFHIYPNIG</sequence>
<comment type="subcellular location">
    <subcellularLocation>
        <location evidence="3">Cytoplasm</location>
    </subcellularLocation>
</comment>
<dbReference type="Gene3D" id="3.90.950.10">
    <property type="match status" value="1"/>
</dbReference>
<reference evidence="4 5" key="1">
    <citation type="submission" date="2017-07" db="EMBL/GenBank/DDBJ databases">
        <title>Isolation and whole genome analysis of endospore-forming bacteria from heroin.</title>
        <authorList>
            <person name="Kalinowski J."/>
            <person name="Ahrens B."/>
            <person name="Al-Dilaimi A."/>
            <person name="Winkler A."/>
            <person name="Wibberg D."/>
            <person name="Schleenbecker U."/>
            <person name="Ruckert C."/>
            <person name="Wolfel R."/>
            <person name="Grass G."/>
        </authorList>
    </citation>
    <scope>NUCLEOTIDE SEQUENCE [LARGE SCALE GENOMIC DNA]</scope>
    <source>
        <strain evidence="4 5">7539</strain>
    </source>
</reference>
<dbReference type="PANTHER" id="PTHR43213:SF5">
    <property type="entry name" value="BIFUNCTIONAL DTTP_UTP PYROPHOSPHATASE_METHYLTRANSFERASE PROTEIN-RELATED"/>
    <property type="match status" value="1"/>
</dbReference>
<evidence type="ECO:0000256" key="3">
    <source>
        <dbReference type="HAMAP-Rule" id="MF_00528"/>
    </source>
</evidence>
<dbReference type="OMA" id="VIGCDSV"/>
<evidence type="ECO:0000313" key="4">
    <source>
        <dbReference type="EMBL" id="PAE89471.1"/>
    </source>
</evidence>
<keyword evidence="2 3" id="KW-0378">Hydrolase</keyword>
<comment type="cofactor">
    <cofactor evidence="1 3">
        <name>a divalent metal cation</name>
        <dbReference type="ChEBI" id="CHEBI:60240"/>
    </cofactor>
</comment>
<evidence type="ECO:0000256" key="2">
    <source>
        <dbReference type="ARBA" id="ARBA00022801"/>
    </source>
</evidence>
<dbReference type="GO" id="GO:0005737">
    <property type="term" value="C:cytoplasm"/>
    <property type="evidence" value="ECO:0007669"/>
    <property type="project" value="UniProtKB-SubCell"/>
</dbReference>
<comment type="function">
    <text evidence="3">Nucleoside triphosphate pyrophosphatase that hydrolyzes dTTP and UTP. May have a dual role in cell division arrest and in preventing the incorporation of modified nucleotides into cellular nucleic acids.</text>
</comment>
<dbReference type="GO" id="GO:0036218">
    <property type="term" value="F:dTTP diphosphatase activity"/>
    <property type="evidence" value="ECO:0007669"/>
    <property type="project" value="RHEA"/>
</dbReference>
<dbReference type="NCBIfam" id="TIGR00172">
    <property type="entry name" value="maf"/>
    <property type="match status" value="1"/>
</dbReference>
<evidence type="ECO:0000256" key="1">
    <source>
        <dbReference type="ARBA" id="ARBA00001968"/>
    </source>
</evidence>
<dbReference type="PANTHER" id="PTHR43213">
    <property type="entry name" value="BIFUNCTIONAL DTTP/UTP PYROPHOSPHATASE/METHYLTRANSFERASE PROTEIN-RELATED"/>
    <property type="match status" value="1"/>
</dbReference>
<gene>
    <name evidence="4" type="primary">maf</name>
    <name evidence="4" type="ORF">CHH72_07485</name>
</gene>
<dbReference type="HAMAP" id="MF_00528">
    <property type="entry name" value="Maf"/>
    <property type="match status" value="1"/>
</dbReference>
<comment type="similarity">
    <text evidence="3">Belongs to the Maf family. YhdE subfamily.</text>
</comment>
<dbReference type="SUPFAM" id="SSF52972">
    <property type="entry name" value="ITPase-like"/>
    <property type="match status" value="1"/>
</dbReference>
<comment type="caution">
    <text evidence="4">The sequence shown here is derived from an EMBL/GenBank/DDBJ whole genome shotgun (WGS) entry which is preliminary data.</text>
</comment>
<comment type="catalytic activity">
    <reaction evidence="3">
        <text>dTTP + H2O = dTMP + diphosphate + H(+)</text>
        <dbReference type="Rhea" id="RHEA:28534"/>
        <dbReference type="ChEBI" id="CHEBI:15377"/>
        <dbReference type="ChEBI" id="CHEBI:15378"/>
        <dbReference type="ChEBI" id="CHEBI:33019"/>
        <dbReference type="ChEBI" id="CHEBI:37568"/>
        <dbReference type="ChEBI" id="CHEBI:63528"/>
        <dbReference type="EC" id="3.6.1.9"/>
    </reaction>
</comment>
<dbReference type="SMR" id="A0A268P1D4"/>
<keyword evidence="3" id="KW-0963">Cytoplasm</keyword>
<dbReference type="AlphaFoldDB" id="A0A268P1D4"/>
<name>A0A268P1D4_SHOCL</name>
<evidence type="ECO:0000313" key="5">
    <source>
        <dbReference type="Proteomes" id="UP000216207"/>
    </source>
</evidence>
<dbReference type="GO" id="GO:0036221">
    <property type="term" value="F:UTP diphosphatase activity"/>
    <property type="evidence" value="ECO:0007669"/>
    <property type="project" value="RHEA"/>
</dbReference>
<feature type="site" description="Important for substrate specificity" evidence="3">
    <location>
        <position position="152"/>
    </location>
</feature>
<organism evidence="4 5">
    <name type="scientific">Shouchella clausii</name>
    <name type="common">Alkalihalobacillus clausii</name>
    <dbReference type="NCBI Taxonomy" id="79880"/>
    <lineage>
        <taxon>Bacteria</taxon>
        <taxon>Bacillati</taxon>
        <taxon>Bacillota</taxon>
        <taxon>Bacilli</taxon>
        <taxon>Bacillales</taxon>
        <taxon>Bacillaceae</taxon>
        <taxon>Shouchella</taxon>
    </lineage>
</organism>
<dbReference type="CDD" id="cd00555">
    <property type="entry name" value="Maf"/>
    <property type="match status" value="1"/>
</dbReference>
<feature type="active site" description="Proton acceptor" evidence="3">
    <location>
        <position position="69"/>
    </location>
</feature>
<comment type="caution">
    <text evidence="3">Lacks conserved residue(s) required for the propagation of feature annotation.</text>
</comment>
<dbReference type="RefSeq" id="WP_011247459.1">
    <property type="nucleotide sequence ID" value="NZ_BOQQ01000002.1"/>
</dbReference>
<dbReference type="InterPro" id="IPR029001">
    <property type="entry name" value="ITPase-like_fam"/>
</dbReference>